<sequence>MSELSMNKDSYPHKISQDNPKGLKNPWVLGWLALVAVVLVVNIGFISLAFITNPGLVDEDYYENAEDYEENLVKYRTARAALGWTYQAAFPNNPVINKKTPYRLTIVDKAGLPLTAAKVKLIAYRPSDASADFEIALSEVDAGIYEADVTYSLKGIWEITTVIEREDSKYDFKRRASIVTE</sequence>
<dbReference type="Proteomes" id="UP000254266">
    <property type="component" value="Unassembled WGS sequence"/>
</dbReference>
<dbReference type="AlphaFoldDB" id="A0A370DMB3"/>
<evidence type="ECO:0000256" key="1">
    <source>
        <dbReference type="SAM" id="Phobius"/>
    </source>
</evidence>
<dbReference type="InterPro" id="IPR008620">
    <property type="entry name" value="FixH"/>
</dbReference>
<accession>A0A370DMB3</accession>
<proteinExistence type="predicted"/>
<name>A0A370DMB3_9GAMM</name>
<dbReference type="EMBL" id="QFXC01000002">
    <property type="protein sequence ID" value="RDH86051.1"/>
    <property type="molecule type" value="Genomic_DNA"/>
</dbReference>
<dbReference type="Pfam" id="PF05751">
    <property type="entry name" value="FixH"/>
    <property type="match status" value="1"/>
</dbReference>
<keyword evidence="3" id="KW-1185">Reference proteome</keyword>
<feature type="transmembrane region" description="Helical" evidence="1">
    <location>
        <begin position="28"/>
        <end position="51"/>
    </location>
</feature>
<keyword evidence="1" id="KW-0812">Transmembrane</keyword>
<evidence type="ECO:0000313" key="3">
    <source>
        <dbReference type="Proteomes" id="UP000254266"/>
    </source>
</evidence>
<protein>
    <recommendedName>
        <fullName evidence="4">Nitrogen fixation protein FixH</fullName>
    </recommendedName>
</protein>
<organism evidence="2 3">
    <name type="scientific">endosymbiont of Galathealinum brachiosum</name>
    <dbReference type="NCBI Taxonomy" id="2200906"/>
    <lineage>
        <taxon>Bacteria</taxon>
        <taxon>Pseudomonadati</taxon>
        <taxon>Pseudomonadota</taxon>
        <taxon>Gammaproteobacteria</taxon>
        <taxon>sulfur-oxidizing symbionts</taxon>
    </lineage>
</organism>
<keyword evidence="1" id="KW-1133">Transmembrane helix</keyword>
<reference evidence="2 3" key="1">
    <citation type="journal article" date="2018" name="ISME J.">
        <title>Endosymbiont genomes yield clues of tubeworm success.</title>
        <authorList>
            <person name="Li Y."/>
            <person name="Liles M.R."/>
            <person name="Halanych K.M."/>
        </authorList>
    </citation>
    <scope>NUCLEOTIDE SEQUENCE [LARGE SCALE GENOMIC DNA]</scope>
    <source>
        <strain evidence="2">A1464</strain>
    </source>
</reference>
<evidence type="ECO:0008006" key="4">
    <source>
        <dbReference type="Google" id="ProtNLM"/>
    </source>
</evidence>
<keyword evidence="1" id="KW-0472">Membrane</keyword>
<gene>
    <name evidence="2" type="ORF">DIZ80_00850</name>
</gene>
<comment type="caution">
    <text evidence="2">The sequence shown here is derived from an EMBL/GenBank/DDBJ whole genome shotgun (WGS) entry which is preliminary data.</text>
</comment>
<evidence type="ECO:0000313" key="2">
    <source>
        <dbReference type="EMBL" id="RDH86051.1"/>
    </source>
</evidence>